<accession>A0A2Z6B385</accession>
<evidence type="ECO:0000313" key="2">
    <source>
        <dbReference type="Proteomes" id="UP000269883"/>
    </source>
</evidence>
<gene>
    <name evidence="1" type="ORF">DFE_3236</name>
</gene>
<dbReference type="AlphaFoldDB" id="A0A2Z6B385"/>
<organism evidence="1 2">
    <name type="scientific">Desulfovibrio ferrophilus</name>
    <dbReference type="NCBI Taxonomy" id="241368"/>
    <lineage>
        <taxon>Bacteria</taxon>
        <taxon>Pseudomonadati</taxon>
        <taxon>Thermodesulfobacteriota</taxon>
        <taxon>Desulfovibrionia</taxon>
        <taxon>Desulfovibrionales</taxon>
        <taxon>Desulfovibrionaceae</taxon>
        <taxon>Desulfovibrio</taxon>
    </lineage>
</organism>
<name>A0A2Z6B385_9BACT</name>
<dbReference type="KEGG" id="dfl:DFE_3236"/>
<evidence type="ECO:0000313" key="1">
    <source>
        <dbReference type="EMBL" id="BBD09962.1"/>
    </source>
</evidence>
<dbReference type="Proteomes" id="UP000269883">
    <property type="component" value="Chromosome"/>
</dbReference>
<proteinExistence type="predicted"/>
<dbReference type="RefSeq" id="WP_172961803.1">
    <property type="nucleotide sequence ID" value="NZ_AP017378.1"/>
</dbReference>
<dbReference type="EMBL" id="AP017378">
    <property type="protein sequence ID" value="BBD09962.1"/>
    <property type="molecule type" value="Genomic_DNA"/>
</dbReference>
<reference evidence="1 2" key="1">
    <citation type="journal article" date="2018" name="Sci. Adv.">
        <title>Multi-heme cytochromes provide a pathway for survival in energy-limited environments.</title>
        <authorList>
            <person name="Deng X."/>
            <person name="Dohmae N."/>
            <person name="Nealson K.H."/>
            <person name="Hashimoto K."/>
            <person name="Okamoto A."/>
        </authorList>
    </citation>
    <scope>NUCLEOTIDE SEQUENCE [LARGE SCALE GENOMIC DNA]</scope>
    <source>
        <strain evidence="1 2">IS5</strain>
    </source>
</reference>
<keyword evidence="2" id="KW-1185">Reference proteome</keyword>
<protein>
    <submittedName>
        <fullName evidence="1">Uncharacterized protein</fullName>
    </submittedName>
</protein>
<sequence>MEVGWYLRLSRAAEIVVLVQQGSVPALEEQCLINPPWTLESVLEGEHARVVFKREKT</sequence>